<proteinExistence type="predicted"/>
<name>A0A8S9NTU0_BRACR</name>
<reference evidence="1" key="1">
    <citation type="submission" date="2019-12" db="EMBL/GenBank/DDBJ databases">
        <title>Genome sequencing and annotation of Brassica cretica.</title>
        <authorList>
            <person name="Studholme D.J."/>
            <person name="Sarris P."/>
        </authorList>
    </citation>
    <scope>NUCLEOTIDE SEQUENCE</scope>
    <source>
        <strain evidence="1">PFS-109/04</strain>
        <tissue evidence="1">Leaf</tissue>
    </source>
</reference>
<dbReference type="Proteomes" id="UP000712600">
    <property type="component" value="Unassembled WGS sequence"/>
</dbReference>
<evidence type="ECO:0000313" key="1">
    <source>
        <dbReference type="EMBL" id="KAF3508434.1"/>
    </source>
</evidence>
<organism evidence="1 2">
    <name type="scientific">Brassica cretica</name>
    <name type="common">Mustard</name>
    <dbReference type="NCBI Taxonomy" id="69181"/>
    <lineage>
        <taxon>Eukaryota</taxon>
        <taxon>Viridiplantae</taxon>
        <taxon>Streptophyta</taxon>
        <taxon>Embryophyta</taxon>
        <taxon>Tracheophyta</taxon>
        <taxon>Spermatophyta</taxon>
        <taxon>Magnoliopsida</taxon>
        <taxon>eudicotyledons</taxon>
        <taxon>Gunneridae</taxon>
        <taxon>Pentapetalae</taxon>
        <taxon>rosids</taxon>
        <taxon>malvids</taxon>
        <taxon>Brassicales</taxon>
        <taxon>Brassicaceae</taxon>
        <taxon>Brassiceae</taxon>
        <taxon>Brassica</taxon>
    </lineage>
</organism>
<dbReference type="AlphaFoldDB" id="A0A8S9NTU0"/>
<sequence length="214" mass="24084">MRKVPLSDGGALLVDLLSSEVGCCLASSFLGVDCLLHLLHLLLHERHCSSEIVLASVINHCVDRSQAIEIKSDKFTEHSSIYFRWLEMFSSLIRYQVDYYTELISRNFNVSTGYLVRHISKSEYEVRGKEGVLFCVDLDAKTCSWLELDMLCIPFGHVVAAAINSKRRVDVLVGEELSRNNWAGGLRGGIGRKKWNFTRCGGKDPNRATCKMPI</sequence>
<comment type="caution">
    <text evidence="1">The sequence shown here is derived from an EMBL/GenBank/DDBJ whole genome shotgun (WGS) entry which is preliminary data.</text>
</comment>
<dbReference type="EMBL" id="QGKX02001521">
    <property type="protein sequence ID" value="KAF3508434.1"/>
    <property type="molecule type" value="Genomic_DNA"/>
</dbReference>
<evidence type="ECO:0000313" key="2">
    <source>
        <dbReference type="Proteomes" id="UP000712600"/>
    </source>
</evidence>
<accession>A0A8S9NTU0</accession>
<protein>
    <submittedName>
        <fullName evidence="1">Uncharacterized protein</fullName>
    </submittedName>
</protein>
<gene>
    <name evidence="1" type="ORF">F2Q69_00004035</name>
</gene>